<dbReference type="OrthoDB" id="1470350at2759"/>
<dbReference type="GeneID" id="25315080"/>
<dbReference type="GO" id="GO:0020037">
    <property type="term" value="F:heme binding"/>
    <property type="evidence" value="ECO:0007669"/>
    <property type="project" value="InterPro"/>
</dbReference>
<feature type="binding site" description="axial binding residue" evidence="8">
    <location>
        <position position="375"/>
    </location>
    <ligand>
        <name>heme</name>
        <dbReference type="ChEBI" id="CHEBI:30413"/>
    </ligand>
    <ligandPart>
        <name>Fe</name>
        <dbReference type="ChEBI" id="CHEBI:18248"/>
    </ligandPart>
</feature>
<dbReference type="GO" id="GO:0004497">
    <property type="term" value="F:monooxygenase activity"/>
    <property type="evidence" value="ECO:0007669"/>
    <property type="project" value="UniProtKB-KW"/>
</dbReference>
<name>A0A0F4YZI0_RASE3</name>
<gene>
    <name evidence="11" type="ORF">T310_2729</name>
</gene>
<evidence type="ECO:0000256" key="2">
    <source>
        <dbReference type="ARBA" id="ARBA00010617"/>
    </source>
</evidence>
<dbReference type="PROSITE" id="PS00086">
    <property type="entry name" value="CYTOCHROME_P450"/>
    <property type="match status" value="1"/>
</dbReference>
<dbReference type="InterPro" id="IPR017972">
    <property type="entry name" value="Cyt_P450_CS"/>
</dbReference>
<evidence type="ECO:0000313" key="12">
    <source>
        <dbReference type="Proteomes" id="UP000053958"/>
    </source>
</evidence>
<dbReference type="SUPFAM" id="SSF48264">
    <property type="entry name" value="Cytochrome P450"/>
    <property type="match status" value="1"/>
</dbReference>
<feature type="region of interest" description="Disordered" evidence="10">
    <location>
        <begin position="1"/>
        <end position="29"/>
    </location>
</feature>
<keyword evidence="12" id="KW-1185">Reference proteome</keyword>
<evidence type="ECO:0000256" key="6">
    <source>
        <dbReference type="ARBA" id="ARBA00023004"/>
    </source>
</evidence>
<dbReference type="AlphaFoldDB" id="A0A0F4YZI0"/>
<keyword evidence="6 8" id="KW-0408">Iron</keyword>
<organism evidence="11 12">
    <name type="scientific">Rasamsonia emersonii (strain ATCC 16479 / CBS 393.64 / IMI 116815)</name>
    <dbReference type="NCBI Taxonomy" id="1408163"/>
    <lineage>
        <taxon>Eukaryota</taxon>
        <taxon>Fungi</taxon>
        <taxon>Dikarya</taxon>
        <taxon>Ascomycota</taxon>
        <taxon>Pezizomycotina</taxon>
        <taxon>Eurotiomycetes</taxon>
        <taxon>Eurotiomycetidae</taxon>
        <taxon>Eurotiales</taxon>
        <taxon>Trichocomaceae</taxon>
        <taxon>Rasamsonia</taxon>
    </lineage>
</organism>
<dbReference type="InterPro" id="IPR036396">
    <property type="entry name" value="Cyt_P450_sf"/>
</dbReference>
<evidence type="ECO:0000256" key="5">
    <source>
        <dbReference type="ARBA" id="ARBA00023002"/>
    </source>
</evidence>
<dbReference type="PRINTS" id="PR00385">
    <property type="entry name" value="P450"/>
</dbReference>
<evidence type="ECO:0000256" key="9">
    <source>
        <dbReference type="RuleBase" id="RU000461"/>
    </source>
</evidence>
<evidence type="ECO:0000256" key="3">
    <source>
        <dbReference type="ARBA" id="ARBA00022617"/>
    </source>
</evidence>
<dbReference type="InterPro" id="IPR002401">
    <property type="entry name" value="Cyt_P450_E_grp-I"/>
</dbReference>
<comment type="caution">
    <text evidence="11">The sequence shown here is derived from an EMBL/GenBank/DDBJ whole genome shotgun (WGS) entry which is preliminary data.</text>
</comment>
<dbReference type="PRINTS" id="PR00463">
    <property type="entry name" value="EP450I"/>
</dbReference>
<dbReference type="EMBL" id="LASV01000107">
    <property type="protein sequence ID" value="KKA23236.1"/>
    <property type="molecule type" value="Genomic_DNA"/>
</dbReference>
<keyword evidence="3 8" id="KW-0349">Heme</keyword>
<dbReference type="GO" id="GO:0016705">
    <property type="term" value="F:oxidoreductase activity, acting on paired donors, with incorporation or reduction of molecular oxygen"/>
    <property type="evidence" value="ECO:0007669"/>
    <property type="project" value="InterPro"/>
</dbReference>
<evidence type="ECO:0000256" key="1">
    <source>
        <dbReference type="ARBA" id="ARBA00001971"/>
    </source>
</evidence>
<dbReference type="CDD" id="cd11058">
    <property type="entry name" value="CYP60B-like"/>
    <property type="match status" value="1"/>
</dbReference>
<protein>
    <submittedName>
        <fullName evidence="11">Cytochrome P450</fullName>
    </submittedName>
</protein>
<dbReference type="STRING" id="1408163.A0A0F4YZI0"/>
<accession>A0A0F4YZI0</accession>
<evidence type="ECO:0000256" key="7">
    <source>
        <dbReference type="ARBA" id="ARBA00023033"/>
    </source>
</evidence>
<reference evidence="11 12" key="1">
    <citation type="submission" date="2015-04" db="EMBL/GenBank/DDBJ databases">
        <authorList>
            <person name="Heijne W.H."/>
            <person name="Fedorova N.D."/>
            <person name="Nierman W.C."/>
            <person name="Vollebregt A.W."/>
            <person name="Zhao Z."/>
            <person name="Wu L."/>
            <person name="Kumar M."/>
            <person name="Stam H."/>
            <person name="van den Berg M.A."/>
            <person name="Pel H.J."/>
        </authorList>
    </citation>
    <scope>NUCLEOTIDE SEQUENCE [LARGE SCALE GENOMIC DNA]</scope>
    <source>
        <strain evidence="11 12">CBS 393.64</strain>
    </source>
</reference>
<comment type="similarity">
    <text evidence="2 9">Belongs to the cytochrome P450 family.</text>
</comment>
<keyword evidence="4 8" id="KW-0479">Metal-binding</keyword>
<dbReference type="Gene3D" id="1.10.630.10">
    <property type="entry name" value="Cytochrome P450"/>
    <property type="match status" value="1"/>
</dbReference>
<dbReference type="InterPro" id="IPR050121">
    <property type="entry name" value="Cytochrome_P450_monoxygenase"/>
</dbReference>
<sequence>MATSCASRPTSSPSPPTQLGKPSMGSGRRRWARTRCFRCTRRRGCRANNQQDILTADRQTHIRQRRLLSHAFSEKALREQESILQTYVDKLLEQVSARCASGAVDLVAWYNFATYDLIGDLSFGEQFGCLDKGEYDPFVRSIKAIAKELTFMQMLKYYGLLGVRQFFLPKAVVGARAQNMQRAMNTVDRRVQRQTDRKDFLYYILAANDEKGMSRAEINVNAFSLSIAGSESTATLLAGATFYILTHRDVYERLTTEIRTTFASEDDIRLSSINNLEYLDAVLTETLRIYPPVAVTLPRVVPDTPAGGEDIDGSFVPVGTTVGVNHFACFRHPANFHQADSFLPERWLPDRRDQNPFDRDNRACLQPFSYGPRNCLGKNLARAEMRLILARMLWRFDLELDETMTSSSSSISAWHDSQRVFGFWLKPPLMCRVTPVDRKE</sequence>
<keyword evidence="7 9" id="KW-0503">Monooxygenase</keyword>
<dbReference type="GO" id="GO:0005506">
    <property type="term" value="F:iron ion binding"/>
    <property type="evidence" value="ECO:0007669"/>
    <property type="project" value="InterPro"/>
</dbReference>
<evidence type="ECO:0000256" key="8">
    <source>
        <dbReference type="PIRSR" id="PIRSR602401-1"/>
    </source>
</evidence>
<evidence type="ECO:0000256" key="10">
    <source>
        <dbReference type="SAM" id="MobiDB-lite"/>
    </source>
</evidence>
<dbReference type="Pfam" id="PF00067">
    <property type="entry name" value="p450"/>
    <property type="match status" value="1"/>
</dbReference>
<dbReference type="InterPro" id="IPR001128">
    <property type="entry name" value="Cyt_P450"/>
</dbReference>
<comment type="cofactor">
    <cofactor evidence="1 8">
        <name>heme</name>
        <dbReference type="ChEBI" id="CHEBI:30413"/>
    </cofactor>
</comment>
<dbReference type="PANTHER" id="PTHR24305:SF210">
    <property type="entry name" value="CYTOCHROME P450 MONOOXYGENASE ASQL-RELATED"/>
    <property type="match status" value="1"/>
</dbReference>
<proteinExistence type="inferred from homology"/>
<keyword evidence="5 9" id="KW-0560">Oxidoreductase</keyword>
<dbReference type="Proteomes" id="UP000053958">
    <property type="component" value="Unassembled WGS sequence"/>
</dbReference>
<dbReference type="RefSeq" id="XP_013329848.1">
    <property type="nucleotide sequence ID" value="XM_013474394.1"/>
</dbReference>
<evidence type="ECO:0000313" key="11">
    <source>
        <dbReference type="EMBL" id="KKA23236.1"/>
    </source>
</evidence>
<dbReference type="PANTHER" id="PTHR24305">
    <property type="entry name" value="CYTOCHROME P450"/>
    <property type="match status" value="1"/>
</dbReference>
<evidence type="ECO:0000256" key="4">
    <source>
        <dbReference type="ARBA" id="ARBA00022723"/>
    </source>
</evidence>